<organism evidence="1 2">
    <name type="scientific">Thelephora ganbajun</name>
    <name type="common">Ganba fungus</name>
    <dbReference type="NCBI Taxonomy" id="370292"/>
    <lineage>
        <taxon>Eukaryota</taxon>
        <taxon>Fungi</taxon>
        <taxon>Dikarya</taxon>
        <taxon>Basidiomycota</taxon>
        <taxon>Agaricomycotina</taxon>
        <taxon>Agaricomycetes</taxon>
        <taxon>Thelephorales</taxon>
        <taxon>Thelephoraceae</taxon>
        <taxon>Thelephora</taxon>
    </lineage>
</organism>
<sequence length="312" mass="34358">MDQAASVISTLNSALYISFYPTLFAQPIELPTGRTDPPAVFVIANSLVVSDKAVSAKTQYNLRVVETLVSARILADRLGVTTGRREKVTLREVLGRWISGDEKESGKEIKVEKLKDGLESILMEVEGLKPPPEKATEGQLGVTLEEMISLSGLTEPEFHQLYLSWVEVEAAYFHLYARAKHVFSEALRVFQFRDLCLESRYASHSSSTEETLQALGKLMNESHKSCSDLFDCSCPELDELTALARASGAYGSRLTGAGWGGCTVSLVLESKVEEFKKKLKEGYPKYQGMTEEELNGVVFATKPSSGAFVLKL</sequence>
<evidence type="ECO:0000313" key="2">
    <source>
        <dbReference type="Proteomes" id="UP000886501"/>
    </source>
</evidence>
<proteinExistence type="predicted"/>
<evidence type="ECO:0000313" key="1">
    <source>
        <dbReference type="EMBL" id="KAF9647018.1"/>
    </source>
</evidence>
<keyword evidence="1" id="KW-0808">Transferase</keyword>
<name>A0ACB6ZCI9_THEGA</name>
<reference evidence="1" key="1">
    <citation type="submission" date="2019-10" db="EMBL/GenBank/DDBJ databases">
        <authorList>
            <consortium name="DOE Joint Genome Institute"/>
            <person name="Kuo A."/>
            <person name="Miyauchi S."/>
            <person name="Kiss E."/>
            <person name="Drula E."/>
            <person name="Kohler A."/>
            <person name="Sanchez-Garcia M."/>
            <person name="Andreopoulos B."/>
            <person name="Barry K.W."/>
            <person name="Bonito G."/>
            <person name="Buee M."/>
            <person name="Carver A."/>
            <person name="Chen C."/>
            <person name="Cichocki N."/>
            <person name="Clum A."/>
            <person name="Culley D."/>
            <person name="Crous P.W."/>
            <person name="Fauchery L."/>
            <person name="Girlanda M."/>
            <person name="Hayes R."/>
            <person name="Keri Z."/>
            <person name="Labutti K."/>
            <person name="Lipzen A."/>
            <person name="Lombard V."/>
            <person name="Magnuson J."/>
            <person name="Maillard F."/>
            <person name="Morin E."/>
            <person name="Murat C."/>
            <person name="Nolan M."/>
            <person name="Ohm R."/>
            <person name="Pangilinan J."/>
            <person name="Pereira M."/>
            <person name="Perotto S."/>
            <person name="Peter M."/>
            <person name="Riley R."/>
            <person name="Sitrit Y."/>
            <person name="Stielow B."/>
            <person name="Szollosi G."/>
            <person name="Zifcakova L."/>
            <person name="Stursova M."/>
            <person name="Spatafora J.W."/>
            <person name="Tedersoo L."/>
            <person name="Vaario L.-M."/>
            <person name="Yamada A."/>
            <person name="Yan M."/>
            <person name="Wang P."/>
            <person name="Xu J."/>
            <person name="Bruns T."/>
            <person name="Baldrian P."/>
            <person name="Vilgalys R."/>
            <person name="Henrissat B."/>
            <person name="Grigoriev I.V."/>
            <person name="Hibbett D."/>
            <person name="Nagy L.G."/>
            <person name="Martin F.M."/>
        </authorList>
    </citation>
    <scope>NUCLEOTIDE SEQUENCE</scope>
    <source>
        <strain evidence="1">P2</strain>
    </source>
</reference>
<protein>
    <submittedName>
        <fullName evidence="1">GHMP Kinase, C-terminal domain-containing protein</fullName>
    </submittedName>
</protein>
<dbReference type="EMBL" id="MU118043">
    <property type="protein sequence ID" value="KAF9647018.1"/>
    <property type="molecule type" value="Genomic_DNA"/>
</dbReference>
<dbReference type="Proteomes" id="UP000886501">
    <property type="component" value="Unassembled WGS sequence"/>
</dbReference>
<keyword evidence="1" id="KW-0418">Kinase</keyword>
<gene>
    <name evidence="1" type="ORF">BDM02DRAFT_3117736</name>
</gene>
<keyword evidence="2" id="KW-1185">Reference proteome</keyword>
<accession>A0ACB6ZCI9</accession>
<comment type="caution">
    <text evidence="1">The sequence shown here is derived from an EMBL/GenBank/DDBJ whole genome shotgun (WGS) entry which is preliminary data.</text>
</comment>
<reference evidence="1" key="2">
    <citation type="journal article" date="2020" name="Nat. Commun.">
        <title>Large-scale genome sequencing of mycorrhizal fungi provides insights into the early evolution of symbiotic traits.</title>
        <authorList>
            <person name="Miyauchi S."/>
            <person name="Kiss E."/>
            <person name="Kuo A."/>
            <person name="Drula E."/>
            <person name="Kohler A."/>
            <person name="Sanchez-Garcia M."/>
            <person name="Morin E."/>
            <person name="Andreopoulos B."/>
            <person name="Barry K.W."/>
            <person name="Bonito G."/>
            <person name="Buee M."/>
            <person name="Carver A."/>
            <person name="Chen C."/>
            <person name="Cichocki N."/>
            <person name="Clum A."/>
            <person name="Culley D."/>
            <person name="Crous P.W."/>
            <person name="Fauchery L."/>
            <person name="Girlanda M."/>
            <person name="Hayes R.D."/>
            <person name="Keri Z."/>
            <person name="LaButti K."/>
            <person name="Lipzen A."/>
            <person name="Lombard V."/>
            <person name="Magnuson J."/>
            <person name="Maillard F."/>
            <person name="Murat C."/>
            <person name="Nolan M."/>
            <person name="Ohm R.A."/>
            <person name="Pangilinan J."/>
            <person name="Pereira M.F."/>
            <person name="Perotto S."/>
            <person name="Peter M."/>
            <person name="Pfister S."/>
            <person name="Riley R."/>
            <person name="Sitrit Y."/>
            <person name="Stielow J.B."/>
            <person name="Szollosi G."/>
            <person name="Zifcakova L."/>
            <person name="Stursova M."/>
            <person name="Spatafora J.W."/>
            <person name="Tedersoo L."/>
            <person name="Vaario L.M."/>
            <person name="Yamada A."/>
            <person name="Yan M."/>
            <person name="Wang P."/>
            <person name="Xu J."/>
            <person name="Bruns T."/>
            <person name="Baldrian P."/>
            <person name="Vilgalys R."/>
            <person name="Dunand C."/>
            <person name="Henrissat B."/>
            <person name="Grigoriev I.V."/>
            <person name="Hibbett D."/>
            <person name="Nagy L.G."/>
            <person name="Martin F.M."/>
        </authorList>
    </citation>
    <scope>NUCLEOTIDE SEQUENCE</scope>
    <source>
        <strain evidence="1">P2</strain>
    </source>
</reference>